<gene>
    <name evidence="1" type="ORF">BTN49_3082</name>
</gene>
<keyword evidence="2" id="KW-1185">Reference proteome</keyword>
<dbReference type="Proteomes" id="UP000219020">
    <property type="component" value="Unassembled WGS sequence"/>
</dbReference>
<accession>A0A2A5T073</accession>
<evidence type="ECO:0000313" key="2">
    <source>
        <dbReference type="Proteomes" id="UP000219020"/>
    </source>
</evidence>
<sequence>MTLVDKNNKLCCIKKMPNKQENTVVETFIDIVNTHLPRL</sequence>
<name>A0A2A5T073_9GAMM</name>
<proteinExistence type="predicted"/>
<reference evidence="2" key="1">
    <citation type="submission" date="2017-04" db="EMBL/GenBank/DDBJ databases">
        <title>Genome evolution of the luminous symbionts of deep sea anglerfish.</title>
        <authorList>
            <person name="Hendry T.A."/>
        </authorList>
    </citation>
    <scope>NUCLEOTIDE SEQUENCE [LARGE SCALE GENOMIC DNA]</scope>
</reference>
<evidence type="ECO:0000313" key="1">
    <source>
        <dbReference type="EMBL" id="PCS21541.1"/>
    </source>
</evidence>
<dbReference type="EMBL" id="NBYY01000034">
    <property type="protein sequence ID" value="PCS21541.1"/>
    <property type="molecule type" value="Genomic_DNA"/>
</dbReference>
<dbReference type="AlphaFoldDB" id="A0A2A5T073"/>
<organism evidence="1 2">
    <name type="scientific">Candidatus Enterovibrio escicola</name>
    <dbReference type="NCBI Taxonomy" id="1927127"/>
    <lineage>
        <taxon>Bacteria</taxon>
        <taxon>Pseudomonadati</taxon>
        <taxon>Pseudomonadota</taxon>
        <taxon>Gammaproteobacteria</taxon>
        <taxon>Vibrionales</taxon>
        <taxon>Vibrionaceae</taxon>
        <taxon>Enterovibrio</taxon>
    </lineage>
</organism>
<protein>
    <submittedName>
        <fullName evidence="1">Uncharacterized protein</fullName>
    </submittedName>
</protein>
<comment type="caution">
    <text evidence="1">The sequence shown here is derived from an EMBL/GenBank/DDBJ whole genome shotgun (WGS) entry which is preliminary data.</text>
</comment>